<dbReference type="Gene3D" id="3.40.50.1980">
    <property type="entry name" value="Nitrogenase molybdenum iron protein domain"/>
    <property type="match status" value="2"/>
</dbReference>
<feature type="domain" description="Fe/B12 periplasmic-binding" evidence="6">
    <location>
        <begin position="62"/>
        <end position="328"/>
    </location>
</feature>
<name>A0ABS8IHQ0_9NOSO</name>
<dbReference type="PROSITE" id="PS51257">
    <property type="entry name" value="PROKAR_LIPOPROTEIN"/>
    <property type="match status" value="1"/>
</dbReference>
<dbReference type="CDD" id="cd01146">
    <property type="entry name" value="FhuD"/>
    <property type="match status" value="1"/>
</dbReference>
<dbReference type="PANTHER" id="PTHR30532:SF25">
    <property type="entry name" value="IRON(III) DICITRATE-BINDING PERIPLASMIC PROTEIN"/>
    <property type="match status" value="1"/>
</dbReference>
<dbReference type="PROSITE" id="PS50983">
    <property type="entry name" value="FE_B12_PBP"/>
    <property type="match status" value="1"/>
</dbReference>
<keyword evidence="4" id="KW-0732">Signal</keyword>
<dbReference type="InterPro" id="IPR051313">
    <property type="entry name" value="Bact_iron-sidero_bind"/>
</dbReference>
<keyword evidence="3" id="KW-0813">Transport</keyword>
<evidence type="ECO:0000313" key="7">
    <source>
        <dbReference type="EMBL" id="MCC5603298.1"/>
    </source>
</evidence>
<gene>
    <name evidence="7" type="ORF">LC586_29940</name>
</gene>
<comment type="caution">
    <text evidence="7">The sequence shown here is derived from an EMBL/GenBank/DDBJ whole genome shotgun (WGS) entry which is preliminary data.</text>
</comment>
<reference evidence="7 8" key="1">
    <citation type="journal article" date="2021" name="Microorganisms">
        <title>Genome Evolution of Filamentous Cyanobacterium Nostoc Species: From Facultative Symbiosis to Free Living.</title>
        <authorList>
            <person name="Huo D."/>
            <person name="Li H."/>
            <person name="Cai F."/>
            <person name="Guo X."/>
            <person name="Qiao Z."/>
            <person name="Wang W."/>
            <person name="Yu G."/>
            <person name="Li R."/>
        </authorList>
    </citation>
    <scope>NUCLEOTIDE SEQUENCE [LARGE SCALE GENOMIC DNA]</scope>
    <source>
        <strain evidence="7 8">CHAB 5714</strain>
    </source>
</reference>
<evidence type="ECO:0000256" key="4">
    <source>
        <dbReference type="ARBA" id="ARBA00022729"/>
    </source>
</evidence>
<comment type="subcellular location">
    <subcellularLocation>
        <location evidence="1">Cell envelope</location>
    </subcellularLocation>
</comment>
<proteinExistence type="inferred from homology"/>
<dbReference type="InterPro" id="IPR002491">
    <property type="entry name" value="ABC_transptr_periplasmic_BD"/>
</dbReference>
<accession>A0ABS8IHQ0</accession>
<evidence type="ECO:0000256" key="2">
    <source>
        <dbReference type="ARBA" id="ARBA00008814"/>
    </source>
</evidence>
<dbReference type="RefSeq" id="WP_229488865.1">
    <property type="nucleotide sequence ID" value="NZ_JAIVFQ010000073.1"/>
</dbReference>
<dbReference type="PANTHER" id="PTHR30532">
    <property type="entry name" value="IRON III DICITRATE-BINDING PERIPLASMIC PROTEIN"/>
    <property type="match status" value="1"/>
</dbReference>
<evidence type="ECO:0000256" key="1">
    <source>
        <dbReference type="ARBA" id="ARBA00004196"/>
    </source>
</evidence>
<dbReference type="SUPFAM" id="SSF53807">
    <property type="entry name" value="Helical backbone' metal receptor"/>
    <property type="match status" value="1"/>
</dbReference>
<organism evidence="7 8">
    <name type="scientific">Nostoc favosum CHAB5714</name>
    <dbReference type="NCBI Taxonomy" id="2780399"/>
    <lineage>
        <taxon>Bacteria</taxon>
        <taxon>Bacillati</taxon>
        <taxon>Cyanobacteriota</taxon>
        <taxon>Cyanophyceae</taxon>
        <taxon>Nostocales</taxon>
        <taxon>Nostocaceae</taxon>
        <taxon>Nostoc</taxon>
        <taxon>Nostoc favosum</taxon>
    </lineage>
</organism>
<dbReference type="Pfam" id="PF01497">
    <property type="entry name" value="Peripla_BP_2"/>
    <property type="match status" value="1"/>
</dbReference>
<evidence type="ECO:0000313" key="8">
    <source>
        <dbReference type="Proteomes" id="UP001199525"/>
    </source>
</evidence>
<keyword evidence="5" id="KW-0175">Coiled coil</keyword>
<sequence length="328" mass="37179">MMKKQSYRLIEPFLLMAFSLLLITACYQPVIQKTHISLKPSVDCRIIQHEFGETCVPLKPQRIITLSPDITLAPLIAFGIKPIGFTSYYIPGKGKESLYGVSFDQVKGAKNVGNVYQPSLEKILLLKPDLILYCCDAHLHQSLSAIAPTVAVPALYNTPDHKAYFKENLRYVAKLLGQETKAEEVLSQYQKRIEQLKKRLGSQLQQIEISVIFYNNDGFWTISNKNRDLVPAILNDIGLRYKFLPHGGSRYVKLSIENIGEYDADILFIVDVGERTSSFYFQNPMFSSLKAIKNNRAYVVSQEKWDSNGIAEANRVLDDLFKYLPEGG</sequence>
<evidence type="ECO:0000259" key="6">
    <source>
        <dbReference type="PROSITE" id="PS50983"/>
    </source>
</evidence>
<keyword evidence="8" id="KW-1185">Reference proteome</keyword>
<dbReference type="EMBL" id="JAIVFQ010000073">
    <property type="protein sequence ID" value="MCC5603298.1"/>
    <property type="molecule type" value="Genomic_DNA"/>
</dbReference>
<evidence type="ECO:0000256" key="5">
    <source>
        <dbReference type="SAM" id="Coils"/>
    </source>
</evidence>
<comment type="similarity">
    <text evidence="2">Belongs to the bacterial solute-binding protein 8 family.</text>
</comment>
<evidence type="ECO:0000256" key="3">
    <source>
        <dbReference type="ARBA" id="ARBA00022448"/>
    </source>
</evidence>
<feature type="coiled-coil region" evidence="5">
    <location>
        <begin position="179"/>
        <end position="206"/>
    </location>
</feature>
<dbReference type="Proteomes" id="UP001199525">
    <property type="component" value="Unassembled WGS sequence"/>
</dbReference>
<protein>
    <submittedName>
        <fullName evidence="7">Iron-siderophore ABC transporter substrate-binding protein</fullName>
    </submittedName>
</protein>